<proteinExistence type="predicted"/>
<reference evidence="3" key="1">
    <citation type="journal article" date="2017" name="Genome Biol.">
        <title>Comparative genomics reveals high biological diversity and specific adaptations in the industrially and medically important fungal genus Aspergillus.</title>
        <authorList>
            <person name="de Vries R.P."/>
            <person name="Riley R."/>
            <person name="Wiebenga A."/>
            <person name="Aguilar-Osorio G."/>
            <person name="Amillis S."/>
            <person name="Uchima C.A."/>
            <person name="Anderluh G."/>
            <person name="Asadollahi M."/>
            <person name="Askin M."/>
            <person name="Barry K."/>
            <person name="Battaglia E."/>
            <person name="Bayram O."/>
            <person name="Benocci T."/>
            <person name="Braus-Stromeyer S.A."/>
            <person name="Caldana C."/>
            <person name="Canovas D."/>
            <person name="Cerqueira G.C."/>
            <person name="Chen F."/>
            <person name="Chen W."/>
            <person name="Choi C."/>
            <person name="Clum A."/>
            <person name="Dos Santos R.A."/>
            <person name="Damasio A.R."/>
            <person name="Diallinas G."/>
            <person name="Emri T."/>
            <person name="Fekete E."/>
            <person name="Flipphi M."/>
            <person name="Freyberg S."/>
            <person name="Gallo A."/>
            <person name="Gournas C."/>
            <person name="Habgood R."/>
            <person name="Hainaut M."/>
            <person name="Harispe M.L."/>
            <person name="Henrissat B."/>
            <person name="Hilden K.S."/>
            <person name="Hope R."/>
            <person name="Hossain A."/>
            <person name="Karabika E."/>
            <person name="Karaffa L."/>
            <person name="Karanyi Z."/>
            <person name="Krasevec N."/>
            <person name="Kuo A."/>
            <person name="Kusch H."/>
            <person name="LaButti K."/>
            <person name="Lagendijk E.L."/>
            <person name="Lapidus A."/>
            <person name="Levasseur A."/>
            <person name="Lindquist E."/>
            <person name="Lipzen A."/>
            <person name="Logrieco A.F."/>
            <person name="MacCabe A."/>
            <person name="Maekelae M.R."/>
            <person name="Malavazi I."/>
            <person name="Melin P."/>
            <person name="Meyer V."/>
            <person name="Mielnichuk N."/>
            <person name="Miskei M."/>
            <person name="Molnar A.P."/>
            <person name="Mule G."/>
            <person name="Ngan C.Y."/>
            <person name="Orejas M."/>
            <person name="Orosz E."/>
            <person name="Ouedraogo J.P."/>
            <person name="Overkamp K.M."/>
            <person name="Park H.-S."/>
            <person name="Perrone G."/>
            <person name="Piumi F."/>
            <person name="Punt P.J."/>
            <person name="Ram A.F."/>
            <person name="Ramon A."/>
            <person name="Rauscher S."/>
            <person name="Record E."/>
            <person name="Riano-Pachon D.M."/>
            <person name="Robert V."/>
            <person name="Roehrig J."/>
            <person name="Ruller R."/>
            <person name="Salamov A."/>
            <person name="Salih N.S."/>
            <person name="Samson R.A."/>
            <person name="Sandor E."/>
            <person name="Sanguinetti M."/>
            <person name="Schuetze T."/>
            <person name="Sepcic K."/>
            <person name="Shelest E."/>
            <person name="Sherlock G."/>
            <person name="Sophianopoulou V."/>
            <person name="Squina F.M."/>
            <person name="Sun H."/>
            <person name="Susca A."/>
            <person name="Todd R.B."/>
            <person name="Tsang A."/>
            <person name="Unkles S.E."/>
            <person name="van de Wiele N."/>
            <person name="van Rossen-Uffink D."/>
            <person name="Oliveira J.V."/>
            <person name="Vesth T.C."/>
            <person name="Visser J."/>
            <person name="Yu J.-H."/>
            <person name="Zhou M."/>
            <person name="Andersen M.R."/>
            <person name="Archer D.B."/>
            <person name="Baker S.E."/>
            <person name="Benoit I."/>
            <person name="Brakhage A.A."/>
            <person name="Braus G.H."/>
            <person name="Fischer R."/>
            <person name="Frisvad J.C."/>
            <person name="Goldman G.H."/>
            <person name="Houbraken J."/>
            <person name="Oakley B."/>
            <person name="Pocsi I."/>
            <person name="Scazzocchio C."/>
            <person name="Seiboth B."/>
            <person name="vanKuyk P.A."/>
            <person name="Wortman J."/>
            <person name="Dyer P.S."/>
            <person name="Grigoriev I.V."/>
        </authorList>
    </citation>
    <scope>NUCLEOTIDE SEQUENCE [LARGE SCALE GENOMIC DNA]</scope>
    <source>
        <strain evidence="3">CBS 516.65</strain>
    </source>
</reference>
<keyword evidence="1" id="KW-0812">Transmembrane</keyword>
<evidence type="ECO:0000256" key="1">
    <source>
        <dbReference type="SAM" id="Phobius"/>
    </source>
</evidence>
<organism evidence="2 3">
    <name type="scientific">Aspergillus glaucus CBS 516.65</name>
    <dbReference type="NCBI Taxonomy" id="1160497"/>
    <lineage>
        <taxon>Eukaryota</taxon>
        <taxon>Fungi</taxon>
        <taxon>Dikarya</taxon>
        <taxon>Ascomycota</taxon>
        <taxon>Pezizomycotina</taxon>
        <taxon>Eurotiomycetes</taxon>
        <taxon>Eurotiomycetidae</taxon>
        <taxon>Eurotiales</taxon>
        <taxon>Aspergillaceae</taxon>
        <taxon>Aspergillus</taxon>
        <taxon>Aspergillus subgen. Aspergillus</taxon>
    </lineage>
</organism>
<dbReference type="AlphaFoldDB" id="A0A1L9VQK1"/>
<gene>
    <name evidence="2" type="ORF">ASPGLDRAFT_1329509</name>
</gene>
<dbReference type="GeneID" id="34457424"/>
<dbReference type="Proteomes" id="UP000184300">
    <property type="component" value="Unassembled WGS sequence"/>
</dbReference>
<sequence>MYILLIPICKYRLFTPVLVVTVSVGAFPLSSLRLRSSRKCLGILESRGRHE</sequence>
<accession>A0A1L9VQK1</accession>
<evidence type="ECO:0000313" key="3">
    <source>
        <dbReference type="Proteomes" id="UP000184300"/>
    </source>
</evidence>
<keyword evidence="1" id="KW-1133">Transmembrane helix</keyword>
<name>A0A1L9VQK1_ASPGL</name>
<protein>
    <submittedName>
        <fullName evidence="2">Uncharacterized protein</fullName>
    </submittedName>
</protein>
<keyword evidence="3" id="KW-1185">Reference proteome</keyword>
<dbReference type="RefSeq" id="XP_022402889.1">
    <property type="nucleotide sequence ID" value="XM_022541163.1"/>
</dbReference>
<dbReference type="VEuPathDB" id="FungiDB:ASPGLDRAFT_1329509"/>
<keyword evidence="1" id="KW-0472">Membrane</keyword>
<dbReference type="EMBL" id="KV878893">
    <property type="protein sequence ID" value="OJJ86195.1"/>
    <property type="molecule type" value="Genomic_DNA"/>
</dbReference>
<feature type="transmembrane region" description="Helical" evidence="1">
    <location>
        <begin position="12"/>
        <end position="29"/>
    </location>
</feature>
<evidence type="ECO:0000313" key="2">
    <source>
        <dbReference type="EMBL" id="OJJ86195.1"/>
    </source>
</evidence>